<dbReference type="PANTHER" id="PTHR41282:SF1">
    <property type="entry name" value="CONSERVED TRANSMEMBRANE PROTEIN-RELATED"/>
    <property type="match status" value="1"/>
</dbReference>
<reference evidence="2" key="1">
    <citation type="journal article" date="2014" name="Int. J. Syst. Evol. Microbiol.">
        <title>Complete genome sequence of Corynebacterium casei LMG S-19264T (=DSM 44701T), isolated from a smear-ripened cheese.</title>
        <authorList>
            <consortium name="US DOE Joint Genome Institute (JGI-PGF)"/>
            <person name="Walter F."/>
            <person name="Albersmeier A."/>
            <person name="Kalinowski J."/>
            <person name="Ruckert C."/>
        </authorList>
    </citation>
    <scope>NUCLEOTIDE SEQUENCE</scope>
    <source>
        <strain evidence="2">VKM Ac-1401</strain>
    </source>
</reference>
<dbReference type="AlphaFoldDB" id="A0A9W6H6U0"/>
<keyword evidence="1" id="KW-1133">Transmembrane helix</keyword>
<feature type="transmembrane region" description="Helical" evidence="1">
    <location>
        <begin position="128"/>
        <end position="150"/>
    </location>
</feature>
<dbReference type="PANTHER" id="PTHR41282">
    <property type="entry name" value="CONSERVED TRANSMEMBRANE PROTEIN-RELATED"/>
    <property type="match status" value="1"/>
</dbReference>
<protein>
    <recommendedName>
        <fullName evidence="4">Bax inhibitor-1/YccA family protein</fullName>
    </recommendedName>
</protein>
<sequence length="266" mass="28170">MATSNPAFSQTPAFQNSSAMNSTVSAEQLQELYASPSATAADTDRMTVEDTIKKTGISFGILVVGALIGWVVPGLWIAGMVVGLVLAFVNIFHNRKKLPSAGLTLAYAGAQGIFIGGISRFYEEIASGVVVQAVLGTVVVVGVTLALFASGKIRASAKATKIWLIAMIGYVVFSLINLVLIWTGANSDPWGLSGSVKIFGIPLGLIIGVLVVIMCAYSLVLDFDMIQQGVKNRAPRAVGWAGAFGIMLTVIWLYLELLRIFAIARN</sequence>
<feature type="transmembrane region" description="Helical" evidence="1">
    <location>
        <begin position="101"/>
        <end position="122"/>
    </location>
</feature>
<proteinExistence type="predicted"/>
<evidence type="ECO:0008006" key="4">
    <source>
        <dbReference type="Google" id="ProtNLM"/>
    </source>
</evidence>
<reference evidence="2" key="2">
    <citation type="submission" date="2023-01" db="EMBL/GenBank/DDBJ databases">
        <authorList>
            <person name="Sun Q."/>
            <person name="Evtushenko L."/>
        </authorList>
    </citation>
    <scope>NUCLEOTIDE SEQUENCE</scope>
    <source>
        <strain evidence="2">VKM Ac-1401</strain>
    </source>
</reference>
<dbReference type="Pfam" id="PF12811">
    <property type="entry name" value="BaxI_1"/>
    <property type="match status" value="1"/>
</dbReference>
<accession>A0A9W6H6U0</accession>
<feature type="transmembrane region" description="Helical" evidence="1">
    <location>
        <begin position="203"/>
        <end position="225"/>
    </location>
</feature>
<dbReference type="Proteomes" id="UP001142372">
    <property type="component" value="Unassembled WGS sequence"/>
</dbReference>
<feature type="transmembrane region" description="Helical" evidence="1">
    <location>
        <begin position="56"/>
        <end position="89"/>
    </location>
</feature>
<keyword evidence="1" id="KW-0812">Transmembrane</keyword>
<dbReference type="EMBL" id="BSEN01000001">
    <property type="protein sequence ID" value="GLJ74989.1"/>
    <property type="molecule type" value="Genomic_DNA"/>
</dbReference>
<feature type="transmembrane region" description="Helical" evidence="1">
    <location>
        <begin position="162"/>
        <end position="183"/>
    </location>
</feature>
<name>A0A9W6H6U0_9MICO</name>
<organism evidence="2 3">
    <name type="scientific">Leifsonia poae</name>
    <dbReference type="NCBI Taxonomy" id="110933"/>
    <lineage>
        <taxon>Bacteria</taxon>
        <taxon>Bacillati</taxon>
        <taxon>Actinomycetota</taxon>
        <taxon>Actinomycetes</taxon>
        <taxon>Micrococcales</taxon>
        <taxon>Microbacteriaceae</taxon>
        <taxon>Leifsonia</taxon>
    </lineage>
</organism>
<evidence type="ECO:0000256" key="1">
    <source>
        <dbReference type="SAM" id="Phobius"/>
    </source>
</evidence>
<evidence type="ECO:0000313" key="2">
    <source>
        <dbReference type="EMBL" id="GLJ74989.1"/>
    </source>
</evidence>
<comment type="caution">
    <text evidence="2">The sequence shown here is derived from an EMBL/GenBank/DDBJ whole genome shotgun (WGS) entry which is preliminary data.</text>
</comment>
<dbReference type="InterPro" id="IPR010539">
    <property type="entry name" value="BaxI_1-like"/>
</dbReference>
<dbReference type="RefSeq" id="WP_271175663.1">
    <property type="nucleotide sequence ID" value="NZ_BAAAJO010000001.1"/>
</dbReference>
<evidence type="ECO:0000313" key="3">
    <source>
        <dbReference type="Proteomes" id="UP001142372"/>
    </source>
</evidence>
<keyword evidence="1" id="KW-0472">Membrane</keyword>
<gene>
    <name evidence="2" type="ORF">GCM10017584_05620</name>
</gene>
<feature type="transmembrane region" description="Helical" evidence="1">
    <location>
        <begin position="237"/>
        <end position="255"/>
    </location>
</feature>
<keyword evidence="3" id="KW-1185">Reference proteome</keyword>